<dbReference type="RefSeq" id="WP_184395340.1">
    <property type="nucleotide sequence ID" value="NZ_BAAAJD010000060.1"/>
</dbReference>
<comment type="caution">
    <text evidence="1">The sequence shown here is derived from an EMBL/GenBank/DDBJ whole genome shotgun (WGS) entry which is preliminary data.</text>
</comment>
<reference evidence="1 2" key="1">
    <citation type="submission" date="2020-08" db="EMBL/GenBank/DDBJ databases">
        <title>Sequencing the genomes of 1000 actinobacteria strains.</title>
        <authorList>
            <person name="Klenk H.-P."/>
        </authorList>
    </citation>
    <scope>NUCLEOTIDE SEQUENCE [LARGE SCALE GENOMIC DNA]</scope>
    <source>
        <strain evidence="1 2">DSM 44551</strain>
    </source>
</reference>
<sequence length="141" mass="15626">MDALQEAQLLDSRVYPLTSVAALLFEMRTALQFKDGNSALLVVRDLNSFNWTSVATETPFTALTAVSSAPDRVDDLFHIRLDFHPEARLAVVGGRAEFYLLDIEGIDEAPPDYSDIDQDNIYQGLPSWSSLCSLLQTSSLQ</sequence>
<evidence type="ECO:0000313" key="2">
    <source>
        <dbReference type="Proteomes" id="UP000572635"/>
    </source>
</evidence>
<accession>A0A7W8VFY3</accession>
<dbReference type="EMBL" id="JACHDB010000001">
    <property type="protein sequence ID" value="MBB5434603.1"/>
    <property type="molecule type" value="Genomic_DNA"/>
</dbReference>
<evidence type="ECO:0000313" key="1">
    <source>
        <dbReference type="EMBL" id="MBB5434603.1"/>
    </source>
</evidence>
<keyword evidence="2" id="KW-1185">Reference proteome</keyword>
<organism evidence="1 2">
    <name type="scientific">Nocardiopsis composta</name>
    <dbReference type="NCBI Taxonomy" id="157465"/>
    <lineage>
        <taxon>Bacteria</taxon>
        <taxon>Bacillati</taxon>
        <taxon>Actinomycetota</taxon>
        <taxon>Actinomycetes</taxon>
        <taxon>Streptosporangiales</taxon>
        <taxon>Nocardiopsidaceae</taxon>
        <taxon>Nocardiopsis</taxon>
    </lineage>
</organism>
<dbReference type="AlphaFoldDB" id="A0A7W8VFY3"/>
<protein>
    <submittedName>
        <fullName evidence="1">Uncharacterized protein</fullName>
    </submittedName>
</protein>
<proteinExistence type="predicted"/>
<name>A0A7W8VFY3_9ACTN</name>
<dbReference type="Proteomes" id="UP000572635">
    <property type="component" value="Unassembled WGS sequence"/>
</dbReference>
<gene>
    <name evidence="1" type="ORF">HDA36_004687</name>
</gene>